<keyword evidence="3" id="KW-0378">Hydrolase</keyword>
<dbReference type="SUPFAM" id="SSF88723">
    <property type="entry name" value="PIN domain-like"/>
    <property type="match status" value="1"/>
</dbReference>
<name>A0A2D1TXH0_9ACTN</name>
<evidence type="ECO:0000313" key="7">
    <source>
        <dbReference type="Proteomes" id="UP000225608"/>
    </source>
</evidence>
<dbReference type="KEGG" id="caer:CSV91_05535"/>
<dbReference type="GO" id="GO:0016787">
    <property type="term" value="F:hydrolase activity"/>
    <property type="evidence" value="ECO:0007669"/>
    <property type="project" value="UniProtKB-KW"/>
</dbReference>
<evidence type="ECO:0000256" key="3">
    <source>
        <dbReference type="ARBA" id="ARBA00022801"/>
    </source>
</evidence>
<dbReference type="InterPro" id="IPR002716">
    <property type="entry name" value="PIN_dom"/>
</dbReference>
<evidence type="ECO:0000256" key="4">
    <source>
        <dbReference type="ARBA" id="ARBA00022842"/>
    </source>
</evidence>
<reference evidence="6 7" key="1">
    <citation type="submission" date="2017-10" db="EMBL/GenBank/DDBJ databases">
        <title>Complete genome sequence of Collinsella aerofaciens isolated from the gut of a healthy adult Indian.</title>
        <authorList>
            <person name="Bag S."/>
            <person name="Ghosh T.S."/>
            <person name="Das B."/>
        </authorList>
    </citation>
    <scope>NUCLEOTIDE SEQUENCE [LARGE SCALE GENOMIC DNA]</scope>
    <source>
        <strain evidence="7">indica</strain>
    </source>
</reference>
<accession>A0A2D1TXH0</accession>
<evidence type="ECO:0000259" key="5">
    <source>
        <dbReference type="Pfam" id="PF13470"/>
    </source>
</evidence>
<dbReference type="GO" id="GO:0046872">
    <property type="term" value="F:metal ion binding"/>
    <property type="evidence" value="ECO:0007669"/>
    <property type="project" value="UniProtKB-KW"/>
</dbReference>
<evidence type="ECO:0000256" key="2">
    <source>
        <dbReference type="ARBA" id="ARBA00022723"/>
    </source>
</evidence>
<keyword evidence="2" id="KW-0479">Metal-binding</keyword>
<sequence length="173" mass="19077">MSTEGVLKLLIDTNVWMDYFSGRSDRTANVVHLIEIADASERIALFASSLSVKDVSYLVSAAIKQECRRKTGSLSDNAIAAADETAWACVRQMRELALIAPVGADEVFDSFVFKYHHNDFEDDLMLGVANRIDADYVVTEDKNLIKHTNGVCINVQQALRLVGESNVPSARPV</sequence>
<dbReference type="EMBL" id="CP024160">
    <property type="protein sequence ID" value="ATP54047.1"/>
    <property type="molecule type" value="Genomic_DNA"/>
</dbReference>
<protein>
    <recommendedName>
        <fullName evidence="5">PIN domain-containing protein</fullName>
    </recommendedName>
</protein>
<dbReference type="AlphaFoldDB" id="A0A2D1TXH0"/>
<dbReference type="GO" id="GO:0004518">
    <property type="term" value="F:nuclease activity"/>
    <property type="evidence" value="ECO:0007669"/>
    <property type="project" value="UniProtKB-KW"/>
</dbReference>
<dbReference type="Pfam" id="PF13470">
    <property type="entry name" value="PIN_3"/>
    <property type="match status" value="1"/>
</dbReference>
<evidence type="ECO:0000256" key="1">
    <source>
        <dbReference type="ARBA" id="ARBA00022722"/>
    </source>
</evidence>
<dbReference type="RefSeq" id="WP_099432101.1">
    <property type="nucleotide sequence ID" value="NZ_CP024160.1"/>
</dbReference>
<proteinExistence type="predicted"/>
<dbReference type="InterPro" id="IPR029060">
    <property type="entry name" value="PIN-like_dom_sf"/>
</dbReference>
<organism evidence="6 7">
    <name type="scientific">Collinsella aerofaciens</name>
    <dbReference type="NCBI Taxonomy" id="74426"/>
    <lineage>
        <taxon>Bacteria</taxon>
        <taxon>Bacillati</taxon>
        <taxon>Actinomycetota</taxon>
        <taxon>Coriobacteriia</taxon>
        <taxon>Coriobacteriales</taxon>
        <taxon>Coriobacteriaceae</taxon>
        <taxon>Collinsella</taxon>
    </lineage>
</organism>
<gene>
    <name evidence="6" type="ORF">CSV91_05535</name>
</gene>
<keyword evidence="4" id="KW-0460">Magnesium</keyword>
<feature type="domain" description="PIN" evidence="5">
    <location>
        <begin position="8"/>
        <end position="142"/>
    </location>
</feature>
<keyword evidence="1" id="KW-0540">Nuclease</keyword>
<evidence type="ECO:0000313" key="6">
    <source>
        <dbReference type="EMBL" id="ATP54047.1"/>
    </source>
</evidence>
<dbReference type="Proteomes" id="UP000225608">
    <property type="component" value="Chromosome"/>
</dbReference>